<dbReference type="Proteomes" id="UP000294902">
    <property type="component" value="Unassembled WGS sequence"/>
</dbReference>
<comment type="caution">
    <text evidence="2">The sequence shown here is derived from an EMBL/GenBank/DDBJ whole genome shotgun (WGS) entry which is preliminary data.</text>
</comment>
<dbReference type="EMBL" id="SMAL01000008">
    <property type="protein sequence ID" value="TCT13818.1"/>
    <property type="molecule type" value="Genomic_DNA"/>
</dbReference>
<evidence type="ECO:0000313" key="2">
    <source>
        <dbReference type="EMBL" id="TCT13818.1"/>
    </source>
</evidence>
<dbReference type="AlphaFoldDB" id="A0A4R3MI78"/>
<accession>A0A4R3MI78</accession>
<feature type="transmembrane region" description="Helical" evidence="1">
    <location>
        <begin position="7"/>
        <end position="22"/>
    </location>
</feature>
<feature type="transmembrane region" description="Helical" evidence="1">
    <location>
        <begin position="58"/>
        <end position="76"/>
    </location>
</feature>
<evidence type="ECO:0000256" key="1">
    <source>
        <dbReference type="SAM" id="Phobius"/>
    </source>
</evidence>
<keyword evidence="1" id="KW-1133">Transmembrane helix</keyword>
<organism evidence="2 3">
    <name type="scientific">Natranaerovirga pectinivora</name>
    <dbReference type="NCBI Taxonomy" id="682400"/>
    <lineage>
        <taxon>Bacteria</taxon>
        <taxon>Bacillati</taxon>
        <taxon>Bacillota</taxon>
        <taxon>Clostridia</taxon>
        <taxon>Lachnospirales</taxon>
        <taxon>Natranaerovirgaceae</taxon>
        <taxon>Natranaerovirga</taxon>
    </lineage>
</organism>
<proteinExistence type="predicted"/>
<protein>
    <submittedName>
        <fullName evidence="2">Uncharacterized protein</fullName>
    </submittedName>
</protein>
<evidence type="ECO:0000313" key="3">
    <source>
        <dbReference type="Proteomes" id="UP000294902"/>
    </source>
</evidence>
<keyword evidence="3" id="KW-1185">Reference proteome</keyword>
<sequence length="114" mass="12847">MEHCNKILLFNVLMICFFVNRISLLKLIFYSIGISMVLTIIALNIYRITGVTINISKFTRRMVLLLGLILTVATLFNEVSSIILIIFVSLFVVIGAITEVGIREIKPNSTKEIV</sequence>
<keyword evidence="1" id="KW-0812">Transmembrane</keyword>
<feature type="transmembrane region" description="Helical" evidence="1">
    <location>
        <begin position="28"/>
        <end position="46"/>
    </location>
</feature>
<keyword evidence="1" id="KW-0472">Membrane</keyword>
<dbReference type="RefSeq" id="WP_132253216.1">
    <property type="nucleotide sequence ID" value="NZ_SMAL01000008.1"/>
</dbReference>
<name>A0A4R3MI78_9FIRM</name>
<gene>
    <name evidence="2" type="ORF">EDC18_10854</name>
</gene>
<reference evidence="2 3" key="1">
    <citation type="submission" date="2019-03" db="EMBL/GenBank/DDBJ databases">
        <title>Genomic Encyclopedia of Type Strains, Phase IV (KMG-IV): sequencing the most valuable type-strain genomes for metagenomic binning, comparative biology and taxonomic classification.</title>
        <authorList>
            <person name="Goeker M."/>
        </authorList>
    </citation>
    <scope>NUCLEOTIDE SEQUENCE [LARGE SCALE GENOMIC DNA]</scope>
    <source>
        <strain evidence="2 3">DSM 24629</strain>
    </source>
</reference>